<gene>
    <name evidence="2" type="ORF">SS50377_15767</name>
</gene>
<evidence type="ECO:0000256" key="1">
    <source>
        <dbReference type="SAM" id="MobiDB-lite"/>
    </source>
</evidence>
<dbReference type="VEuPathDB" id="GiardiaDB:SS50377_21918"/>
<proteinExistence type="predicted"/>
<dbReference type="AlphaFoldDB" id="V6LJB4"/>
<evidence type="ECO:0000313" key="2">
    <source>
        <dbReference type="EMBL" id="EST44458.1"/>
    </source>
</evidence>
<dbReference type="EMBL" id="KI546116">
    <property type="protein sequence ID" value="EST44458.1"/>
    <property type="molecule type" value="Genomic_DNA"/>
</dbReference>
<feature type="region of interest" description="Disordered" evidence="1">
    <location>
        <begin position="210"/>
        <end position="269"/>
    </location>
</feature>
<protein>
    <submittedName>
        <fullName evidence="2">Uncharacterized protein</fullName>
    </submittedName>
</protein>
<reference evidence="2" key="1">
    <citation type="journal article" date="2014" name="PLoS Genet.">
        <title>The Genome of Spironucleus salmonicida Highlights a Fish Pathogen Adapted to Fluctuating Environments.</title>
        <authorList>
            <person name="Xu F."/>
            <person name="Jerlstrom-Hultqvist J."/>
            <person name="Einarsson E."/>
            <person name="Astvaldsson A."/>
            <person name="Svard S.G."/>
            <person name="Andersson J.O."/>
        </authorList>
    </citation>
    <scope>NUCLEOTIDE SEQUENCE</scope>
</reference>
<organism evidence="2">
    <name type="scientific">Spironucleus salmonicida</name>
    <dbReference type="NCBI Taxonomy" id="348837"/>
    <lineage>
        <taxon>Eukaryota</taxon>
        <taxon>Metamonada</taxon>
        <taxon>Diplomonadida</taxon>
        <taxon>Hexamitidae</taxon>
        <taxon>Hexamitinae</taxon>
        <taxon>Spironucleus</taxon>
    </lineage>
</organism>
<name>V6LJB4_9EUKA</name>
<sequence length="302" mass="33634">MTLIQSNITSSQQTGMYSISDSIHSQIVEHSIMCKTYGDIEFQYSSMQTDSDMRPYVGEPFQQPSTIIITKCVTGAYLQCDLSNIKKILVKCSLPSNHLIVNIPSLRHLELVNTKLQIIDAFHAQKLVSLKIKDPLELNPRRLVSLPKALDVALHRHPGRYDLPRHREAADRLPVPFERPVLLQSSVAHRRHLLRPQEAEVRSGCWVGSRGHHPRGSAAAAIQPADPVSAPPALPQTGRAGGKPPRRGLDRQQLQRRCDQAQPAGGTEVARYETAVVPEGTVEPDVPADDGVHLVHFRQQYY</sequence>
<accession>V6LJB4</accession>